<dbReference type="EMBL" id="UPPP01000068">
    <property type="protein sequence ID" value="VBB06882.1"/>
    <property type="molecule type" value="Genomic_DNA"/>
</dbReference>
<dbReference type="InterPro" id="IPR010021">
    <property type="entry name" value="PGPP1/Gep4"/>
</dbReference>
<sequence length="171" mass="19497">MHNLLHPGLMVNSLYDINPEELKQKGIRGVIFDLDNTIIPWGTSEMCPQITEWIRNLLNAGFKISLVSNNKQRRVQEIAERFDIPFVARACKPAKTGFRQAVAAMNLNMDQVAVVGDQLFTDILGGNRLGLFTIWVLPLSSREFIGTKIHRFFEKLAVCLLFSKNDRPRKK</sequence>
<dbReference type="GO" id="GO:0008962">
    <property type="term" value="F:phosphatidylglycerophosphatase activity"/>
    <property type="evidence" value="ECO:0007669"/>
    <property type="project" value="InterPro"/>
</dbReference>
<dbReference type="NCBIfam" id="TIGR01662">
    <property type="entry name" value="HAD-SF-IIIA"/>
    <property type="match status" value="1"/>
</dbReference>
<dbReference type="AlphaFoldDB" id="A0A498R9D7"/>
<gene>
    <name evidence="2" type="ORF">LUCI_2119</name>
</gene>
<dbReference type="InterPro" id="IPR006549">
    <property type="entry name" value="HAD-SF_hydro_IIIA"/>
</dbReference>
<dbReference type="InterPro" id="IPR027706">
    <property type="entry name" value="PGP_Pase"/>
</dbReference>
<dbReference type="InterPro" id="IPR006439">
    <property type="entry name" value="HAD-SF_hydro_IA"/>
</dbReference>
<dbReference type="OrthoDB" id="9787572at2"/>
<accession>A0A498R9D7</accession>
<evidence type="ECO:0000313" key="3">
    <source>
        <dbReference type="Proteomes" id="UP000277811"/>
    </source>
</evidence>
<organism evidence="2 3">
    <name type="scientific">Lucifera butyrica</name>
    <dbReference type="NCBI Taxonomy" id="1351585"/>
    <lineage>
        <taxon>Bacteria</taxon>
        <taxon>Bacillati</taxon>
        <taxon>Bacillota</taxon>
        <taxon>Negativicutes</taxon>
        <taxon>Veillonellales</taxon>
        <taxon>Veillonellaceae</taxon>
        <taxon>Lucifera</taxon>
    </lineage>
</organism>
<proteinExistence type="predicted"/>
<dbReference type="SUPFAM" id="SSF56784">
    <property type="entry name" value="HAD-like"/>
    <property type="match status" value="1"/>
</dbReference>
<dbReference type="CDD" id="cd16416">
    <property type="entry name" value="HAD_BsYqeG-like"/>
    <property type="match status" value="1"/>
</dbReference>
<dbReference type="PANTHER" id="PTHR43316:SF8">
    <property type="entry name" value="HAD FAMILY HYDROLASE"/>
    <property type="match status" value="1"/>
</dbReference>
<dbReference type="PANTHER" id="PTHR43316">
    <property type="entry name" value="HYDROLASE, HALOACID DELAHOGENASE-RELATED"/>
    <property type="match status" value="1"/>
</dbReference>
<dbReference type="Pfam" id="PF09419">
    <property type="entry name" value="PGP_phosphatase"/>
    <property type="match status" value="1"/>
</dbReference>
<dbReference type="InterPro" id="IPR051540">
    <property type="entry name" value="S-2-haloacid_dehalogenase"/>
</dbReference>
<dbReference type="Gene3D" id="3.40.50.1000">
    <property type="entry name" value="HAD superfamily/HAD-like"/>
    <property type="match status" value="1"/>
</dbReference>
<dbReference type="InterPro" id="IPR036412">
    <property type="entry name" value="HAD-like_sf"/>
</dbReference>
<dbReference type="RefSeq" id="WP_122627826.1">
    <property type="nucleotide sequence ID" value="NZ_UPPP01000068.1"/>
</dbReference>
<dbReference type="NCBIfam" id="TIGR01668">
    <property type="entry name" value="YqeG_hyp_ppase"/>
    <property type="match status" value="1"/>
</dbReference>
<keyword evidence="3" id="KW-1185">Reference proteome</keyword>
<reference evidence="2 3" key="1">
    <citation type="submission" date="2018-06" db="EMBL/GenBank/DDBJ databases">
        <authorList>
            <person name="Strepis N."/>
        </authorList>
    </citation>
    <scope>NUCLEOTIDE SEQUENCE [LARGE SCALE GENOMIC DNA]</scope>
    <source>
        <strain evidence="2">LUCI</strain>
    </source>
</reference>
<evidence type="ECO:0000256" key="1">
    <source>
        <dbReference type="ARBA" id="ARBA00022801"/>
    </source>
</evidence>
<dbReference type="Proteomes" id="UP000277811">
    <property type="component" value="Unassembled WGS sequence"/>
</dbReference>
<evidence type="ECO:0000313" key="2">
    <source>
        <dbReference type="EMBL" id="VBB06882.1"/>
    </source>
</evidence>
<keyword evidence="1" id="KW-0378">Hydrolase</keyword>
<dbReference type="InterPro" id="IPR023214">
    <property type="entry name" value="HAD_sf"/>
</dbReference>
<dbReference type="NCBIfam" id="TIGR01549">
    <property type="entry name" value="HAD-SF-IA-v1"/>
    <property type="match status" value="1"/>
</dbReference>
<protein>
    <submittedName>
        <fullName evidence="2">Mitochondrial pgp phosphatase</fullName>
    </submittedName>
</protein>
<name>A0A498R9D7_9FIRM</name>